<evidence type="ECO:0000256" key="1">
    <source>
        <dbReference type="ARBA" id="ARBA00000085"/>
    </source>
</evidence>
<keyword evidence="10" id="KW-1185">Reference proteome</keyword>
<dbReference type="InterPro" id="IPR036890">
    <property type="entry name" value="HATPase_C_sf"/>
</dbReference>
<dbReference type="InterPro" id="IPR011495">
    <property type="entry name" value="Sig_transdc_His_kin_sub2_dim/P"/>
</dbReference>
<organism evidence="9 10">
    <name type="scientific">Micromonospora sonneratiae</name>
    <dbReference type="NCBI Taxonomy" id="1184706"/>
    <lineage>
        <taxon>Bacteria</taxon>
        <taxon>Bacillati</taxon>
        <taxon>Actinomycetota</taxon>
        <taxon>Actinomycetes</taxon>
        <taxon>Micromonosporales</taxon>
        <taxon>Micromonosporaceae</taxon>
        <taxon>Micromonospora</taxon>
    </lineage>
</organism>
<dbReference type="SUPFAM" id="SSF55874">
    <property type="entry name" value="ATPase domain of HSP90 chaperone/DNA topoisomerase II/histidine kinase"/>
    <property type="match status" value="1"/>
</dbReference>
<dbReference type="InterPro" id="IPR003594">
    <property type="entry name" value="HATPase_dom"/>
</dbReference>
<evidence type="ECO:0000256" key="7">
    <source>
        <dbReference type="ARBA" id="ARBA00022840"/>
    </source>
</evidence>
<dbReference type="Pfam" id="PF02518">
    <property type="entry name" value="HATPase_c"/>
    <property type="match status" value="1"/>
</dbReference>
<evidence type="ECO:0000256" key="5">
    <source>
        <dbReference type="ARBA" id="ARBA00022741"/>
    </source>
</evidence>
<dbReference type="Pfam" id="PF12282">
    <property type="entry name" value="GAF_PdtaS"/>
    <property type="match status" value="1"/>
</dbReference>
<keyword evidence="4 9" id="KW-0808">Transferase</keyword>
<dbReference type="Proteomes" id="UP001597260">
    <property type="component" value="Unassembled WGS sequence"/>
</dbReference>
<sequence>MSTLRDLAEEHTTLQPADIDHLHRVAGDWQLLSDLSFADLLLWVPVGEDEDTFVCVAQVRPTTAPTAYLDDQVGRIVGGPEVAHLGIAYRQARIWREGDPVWYGDTPARHEAIPVRLRAADGESGGVIAVVGRDTNLSTARTPSQLELNYLTTADDLAQMVSDGTFPPPRHPGETTSAPRVGDGLVRLDASGKVTYASPNAQSAYRRLGFASHLVGEDLAALNGRLAADPLDGTDAGNRVLAALRGEAPPRKEIEARGATMLTRALPLMPAGVPIGALVLVRDITEVRRRDRALITKDATIREIHHRVKNNLQTVAALLRLQARRVGIPAAKAALEESVRRVASIALVHETLAMSSDEVVEFDGIVDRVAAAATEVAAAESNVRMRREGTFGVLPAEIATSLVMVLNELLLNAVEHGFPPAGEPADTPTENQVPAEVVVSAHRFRKQLHVTVADNGRGLPPDFDPERGGRLGLQIVRALATGELRGTIELRNREATSGTEAVLVVPLGNPPRSR</sequence>
<evidence type="ECO:0000256" key="2">
    <source>
        <dbReference type="ARBA" id="ARBA00012438"/>
    </source>
</evidence>
<evidence type="ECO:0000256" key="3">
    <source>
        <dbReference type="ARBA" id="ARBA00022553"/>
    </source>
</evidence>
<evidence type="ECO:0000259" key="8">
    <source>
        <dbReference type="PROSITE" id="PS50109"/>
    </source>
</evidence>
<protein>
    <recommendedName>
        <fullName evidence="2">histidine kinase</fullName>
        <ecNumber evidence="2">2.7.13.3</ecNumber>
    </recommendedName>
</protein>
<name>A0ABW3YHI4_9ACTN</name>
<dbReference type="RefSeq" id="WP_377573788.1">
    <property type="nucleotide sequence ID" value="NZ_JBHTMP010000039.1"/>
</dbReference>
<dbReference type="EC" id="2.7.13.3" evidence="2"/>
<evidence type="ECO:0000256" key="4">
    <source>
        <dbReference type="ARBA" id="ARBA00022679"/>
    </source>
</evidence>
<dbReference type="InterPro" id="IPR038424">
    <property type="entry name" value="H_kinase_PdtaS_GAF_sf"/>
</dbReference>
<dbReference type="PANTHER" id="PTHR41523:SF8">
    <property type="entry name" value="ETHYLENE RESPONSE SENSOR PROTEIN"/>
    <property type="match status" value="1"/>
</dbReference>
<dbReference type="SMART" id="SM00387">
    <property type="entry name" value="HATPase_c"/>
    <property type="match status" value="1"/>
</dbReference>
<dbReference type="InterPro" id="IPR013656">
    <property type="entry name" value="PAS_4"/>
</dbReference>
<evidence type="ECO:0000313" key="9">
    <source>
        <dbReference type="EMBL" id="MFD1323958.1"/>
    </source>
</evidence>
<keyword evidence="3" id="KW-0597">Phosphoprotein</keyword>
<keyword evidence="7" id="KW-0067">ATP-binding</keyword>
<dbReference type="PANTHER" id="PTHR41523">
    <property type="entry name" value="TWO-COMPONENT SYSTEM SENSOR PROTEIN"/>
    <property type="match status" value="1"/>
</dbReference>
<dbReference type="EMBL" id="JBHTMP010000039">
    <property type="protein sequence ID" value="MFD1323958.1"/>
    <property type="molecule type" value="Genomic_DNA"/>
</dbReference>
<feature type="domain" description="Histidine kinase" evidence="8">
    <location>
        <begin position="303"/>
        <end position="509"/>
    </location>
</feature>
<dbReference type="Gene3D" id="3.30.450.280">
    <property type="entry name" value="GAF domain"/>
    <property type="match status" value="1"/>
</dbReference>
<dbReference type="Gene3D" id="3.30.450.20">
    <property type="entry name" value="PAS domain"/>
    <property type="match status" value="1"/>
</dbReference>
<proteinExistence type="predicted"/>
<dbReference type="Gene3D" id="3.30.565.10">
    <property type="entry name" value="Histidine kinase-like ATPase, C-terminal domain"/>
    <property type="match status" value="1"/>
</dbReference>
<evidence type="ECO:0000256" key="6">
    <source>
        <dbReference type="ARBA" id="ARBA00022777"/>
    </source>
</evidence>
<comment type="catalytic activity">
    <reaction evidence="1">
        <text>ATP + protein L-histidine = ADP + protein N-phospho-L-histidine.</text>
        <dbReference type="EC" id="2.7.13.3"/>
    </reaction>
</comment>
<dbReference type="GO" id="GO:0004673">
    <property type="term" value="F:protein histidine kinase activity"/>
    <property type="evidence" value="ECO:0007669"/>
    <property type="project" value="UniProtKB-EC"/>
</dbReference>
<dbReference type="Pfam" id="PF07568">
    <property type="entry name" value="HisKA_2"/>
    <property type="match status" value="1"/>
</dbReference>
<dbReference type="Pfam" id="PF08448">
    <property type="entry name" value="PAS_4"/>
    <property type="match status" value="1"/>
</dbReference>
<comment type="caution">
    <text evidence="9">The sequence shown here is derived from an EMBL/GenBank/DDBJ whole genome shotgun (WGS) entry which is preliminary data.</text>
</comment>
<dbReference type="InterPro" id="IPR022066">
    <property type="entry name" value="PdtaS_GAF"/>
</dbReference>
<keyword evidence="6 9" id="KW-0418">Kinase</keyword>
<gene>
    <name evidence="9" type="ORF">ACFQ4H_22990</name>
</gene>
<evidence type="ECO:0000313" key="10">
    <source>
        <dbReference type="Proteomes" id="UP001597260"/>
    </source>
</evidence>
<dbReference type="InterPro" id="IPR005467">
    <property type="entry name" value="His_kinase_dom"/>
</dbReference>
<keyword evidence="5" id="KW-0547">Nucleotide-binding</keyword>
<dbReference type="PROSITE" id="PS50109">
    <property type="entry name" value="HIS_KIN"/>
    <property type="match status" value="1"/>
</dbReference>
<accession>A0ABW3YHI4</accession>
<reference evidence="10" key="1">
    <citation type="journal article" date="2019" name="Int. J. Syst. Evol. Microbiol.">
        <title>The Global Catalogue of Microorganisms (GCM) 10K type strain sequencing project: providing services to taxonomists for standard genome sequencing and annotation.</title>
        <authorList>
            <consortium name="The Broad Institute Genomics Platform"/>
            <consortium name="The Broad Institute Genome Sequencing Center for Infectious Disease"/>
            <person name="Wu L."/>
            <person name="Ma J."/>
        </authorList>
    </citation>
    <scope>NUCLEOTIDE SEQUENCE [LARGE SCALE GENOMIC DNA]</scope>
    <source>
        <strain evidence="10">JCM 31037</strain>
    </source>
</reference>